<sequence length="86" mass="9613">MLRKIYGHAALQARDTRKIKCHRHLFLSSSADGTMQVAETVAFLYISGVFYALLVTIRLVIPAVPFRLRLGGGNNKDTESCAFTRE</sequence>
<organism evidence="2 3">
    <name type="scientific">Batillaria attramentaria</name>
    <dbReference type="NCBI Taxonomy" id="370345"/>
    <lineage>
        <taxon>Eukaryota</taxon>
        <taxon>Metazoa</taxon>
        <taxon>Spiralia</taxon>
        <taxon>Lophotrochozoa</taxon>
        <taxon>Mollusca</taxon>
        <taxon>Gastropoda</taxon>
        <taxon>Caenogastropoda</taxon>
        <taxon>Sorbeoconcha</taxon>
        <taxon>Cerithioidea</taxon>
        <taxon>Batillariidae</taxon>
        <taxon>Batillaria</taxon>
    </lineage>
</organism>
<reference evidence="2 3" key="1">
    <citation type="journal article" date="2023" name="Sci. Data">
        <title>Genome assembly of the Korean intertidal mud-creeper Batillaria attramentaria.</title>
        <authorList>
            <person name="Patra A.K."/>
            <person name="Ho P.T."/>
            <person name="Jun S."/>
            <person name="Lee S.J."/>
            <person name="Kim Y."/>
            <person name="Won Y.J."/>
        </authorList>
    </citation>
    <scope>NUCLEOTIDE SEQUENCE [LARGE SCALE GENOMIC DNA]</scope>
    <source>
        <strain evidence="2">Wonlab-2016</strain>
    </source>
</reference>
<name>A0ABD0JU01_9CAEN</name>
<evidence type="ECO:0000313" key="2">
    <source>
        <dbReference type="EMBL" id="KAK7478565.1"/>
    </source>
</evidence>
<dbReference type="AlphaFoldDB" id="A0ABD0JU01"/>
<proteinExistence type="predicted"/>
<gene>
    <name evidence="2" type="ORF">BaRGS_00030164</name>
</gene>
<comment type="caution">
    <text evidence="2">The sequence shown here is derived from an EMBL/GenBank/DDBJ whole genome shotgun (WGS) entry which is preliminary data.</text>
</comment>
<evidence type="ECO:0000313" key="3">
    <source>
        <dbReference type="Proteomes" id="UP001519460"/>
    </source>
</evidence>
<feature type="transmembrane region" description="Helical" evidence="1">
    <location>
        <begin position="42"/>
        <end position="61"/>
    </location>
</feature>
<accession>A0ABD0JU01</accession>
<keyword evidence="3" id="KW-1185">Reference proteome</keyword>
<keyword evidence="1" id="KW-1133">Transmembrane helix</keyword>
<keyword evidence="1" id="KW-0812">Transmembrane</keyword>
<keyword evidence="1" id="KW-0472">Membrane</keyword>
<protein>
    <submittedName>
        <fullName evidence="2">Uncharacterized protein</fullName>
    </submittedName>
</protein>
<dbReference type="EMBL" id="JACVVK020000322">
    <property type="protein sequence ID" value="KAK7478565.1"/>
    <property type="molecule type" value="Genomic_DNA"/>
</dbReference>
<evidence type="ECO:0000256" key="1">
    <source>
        <dbReference type="SAM" id="Phobius"/>
    </source>
</evidence>
<dbReference type="Proteomes" id="UP001519460">
    <property type="component" value="Unassembled WGS sequence"/>
</dbReference>